<organism evidence="2 3">
    <name type="scientific">Merluccius polli</name>
    <name type="common">Benguela hake</name>
    <name type="synonym">Merluccius cadenati</name>
    <dbReference type="NCBI Taxonomy" id="89951"/>
    <lineage>
        <taxon>Eukaryota</taxon>
        <taxon>Metazoa</taxon>
        <taxon>Chordata</taxon>
        <taxon>Craniata</taxon>
        <taxon>Vertebrata</taxon>
        <taxon>Euteleostomi</taxon>
        <taxon>Actinopterygii</taxon>
        <taxon>Neopterygii</taxon>
        <taxon>Teleostei</taxon>
        <taxon>Neoteleostei</taxon>
        <taxon>Acanthomorphata</taxon>
        <taxon>Zeiogadaria</taxon>
        <taxon>Gadariae</taxon>
        <taxon>Gadiformes</taxon>
        <taxon>Gadoidei</taxon>
        <taxon>Merlucciidae</taxon>
        <taxon>Merluccius</taxon>
    </lineage>
</organism>
<name>A0AA47MZB9_MERPO</name>
<sequence>MRPQEKQEESHTLTQPKITAAFERHRKYDSNSNEAKKLNRAVAEFLCMDQVPIYTVETYGFRQMLEQLNPKYQLPSRNYFMYTEIPRIYTETRELTTQHLKETILCLHN</sequence>
<dbReference type="PANTHER" id="PTHR47241">
    <property type="entry name" value="FINGER PROTEIN, PUTATIVE-RELATED"/>
    <property type="match status" value="1"/>
</dbReference>
<accession>A0AA47MZB9</accession>
<keyword evidence="3" id="KW-1185">Reference proteome</keyword>
<proteinExistence type="predicted"/>
<reference evidence="2" key="1">
    <citation type="journal article" date="2023" name="Front. Mar. Sci.">
        <title>A new Merluccius polli reference genome to investigate the effects of global change in West African waters.</title>
        <authorList>
            <person name="Mateo J.L."/>
            <person name="Blanco-Fernandez C."/>
            <person name="Garcia-Vazquez E."/>
            <person name="Machado-Schiaffino G."/>
        </authorList>
    </citation>
    <scope>NUCLEOTIDE SEQUENCE</scope>
    <source>
        <strain evidence="2">C29</strain>
        <tissue evidence="2">Fin</tissue>
    </source>
</reference>
<dbReference type="PANTHER" id="PTHR47241:SF1">
    <property type="entry name" value="BED-TYPE DOMAIN-CONTAINING PROTEIN"/>
    <property type="match status" value="1"/>
</dbReference>
<dbReference type="Proteomes" id="UP001174136">
    <property type="component" value="Unassembled WGS sequence"/>
</dbReference>
<dbReference type="AlphaFoldDB" id="A0AA47MZB9"/>
<comment type="caution">
    <text evidence="2">The sequence shown here is derived from an EMBL/GenBank/DDBJ whole genome shotgun (WGS) entry which is preliminary data.</text>
</comment>
<feature type="region of interest" description="Disordered" evidence="1">
    <location>
        <begin position="1"/>
        <end position="33"/>
    </location>
</feature>
<evidence type="ECO:0000313" key="2">
    <source>
        <dbReference type="EMBL" id="KAK0149427.1"/>
    </source>
</evidence>
<dbReference type="GO" id="GO:0005634">
    <property type="term" value="C:nucleus"/>
    <property type="evidence" value="ECO:0007669"/>
    <property type="project" value="TreeGrafter"/>
</dbReference>
<dbReference type="InterPro" id="IPR052865">
    <property type="entry name" value="Zinc_finger_BED"/>
</dbReference>
<feature type="compositionally biased region" description="Basic and acidic residues" evidence="1">
    <location>
        <begin position="22"/>
        <end position="33"/>
    </location>
</feature>
<protein>
    <submittedName>
        <fullName evidence="2">Zinc finger BED domain-containing protein 4</fullName>
    </submittedName>
</protein>
<evidence type="ECO:0000313" key="3">
    <source>
        <dbReference type="Proteomes" id="UP001174136"/>
    </source>
</evidence>
<feature type="compositionally biased region" description="Basic and acidic residues" evidence="1">
    <location>
        <begin position="1"/>
        <end position="11"/>
    </location>
</feature>
<gene>
    <name evidence="2" type="primary">Zbed4_2</name>
    <name evidence="2" type="ORF">N1851_009848</name>
</gene>
<evidence type="ECO:0000256" key="1">
    <source>
        <dbReference type="SAM" id="MobiDB-lite"/>
    </source>
</evidence>
<dbReference type="EMBL" id="JAOPHQ010001760">
    <property type="protein sequence ID" value="KAK0149427.1"/>
    <property type="molecule type" value="Genomic_DNA"/>
</dbReference>
<dbReference type="SUPFAM" id="SSF140996">
    <property type="entry name" value="Hermes dimerisation domain"/>
    <property type="match status" value="1"/>
</dbReference>